<dbReference type="Gene3D" id="3.40.50.300">
    <property type="entry name" value="P-loop containing nucleotide triphosphate hydrolases"/>
    <property type="match status" value="1"/>
</dbReference>
<gene>
    <name evidence="1" type="ORF">RMSM_06658</name>
</gene>
<accession>M5RAL6</accession>
<dbReference type="AlphaFoldDB" id="M5RAL6"/>
<protein>
    <submittedName>
        <fullName evidence="1">HPr kinase</fullName>
    </submittedName>
</protein>
<reference evidence="1 2" key="1">
    <citation type="journal article" date="2013" name="Mar. Genomics">
        <title>Expression of sulfatases in Rhodopirellula baltica and the diversity of sulfatases in the genus Rhodopirellula.</title>
        <authorList>
            <person name="Wegner C.E."/>
            <person name="Richter-Heitmann T."/>
            <person name="Klindworth A."/>
            <person name="Klockow C."/>
            <person name="Richter M."/>
            <person name="Achstetter T."/>
            <person name="Glockner F.O."/>
            <person name="Harder J."/>
        </authorList>
    </citation>
    <scope>NUCLEOTIDE SEQUENCE [LARGE SCALE GENOMIC DNA]</scope>
    <source>
        <strain evidence="1 2">SM1</strain>
    </source>
</reference>
<dbReference type="Proteomes" id="UP000011991">
    <property type="component" value="Unassembled WGS sequence"/>
</dbReference>
<dbReference type="PATRIC" id="fig|1265738.3.peg.6652"/>
<evidence type="ECO:0000313" key="2">
    <source>
        <dbReference type="Proteomes" id="UP000011991"/>
    </source>
</evidence>
<sequence length="351" mass="39026">MRVCGAEKDTSDCAPDIEVRFKSKSLPTVSWRHLGEHDAVHADERFAIETADVASPIEFDLQNVFSDGPIRITLPSGTGGRIPLLRSIINSRCVDKQILGLHGSAFTLGDHGYMVCGWPRGGKTGVMLAYLLQGAEYLAAEWVYVAADGQTMHGVPEPIRLRDWHLRQGASQLKQVRLKDKFRLTSWKHAAGVATVAAQVSGRVLPKIAKSARKLAASVDRNRYIDRPAADWLGQDLRPRSASLDTILLAGTHDRSEICVTPLTAEVAKRRLIALHDEDLDDLRKAVRRWSYAIADMSDCVGAFEQKRDVLFDRLLQDKQVYAVDHPHNANLADLYQTLQSNRKESCLLSL</sequence>
<organism evidence="1 2">
    <name type="scientific">Rhodopirellula maiorica SM1</name>
    <dbReference type="NCBI Taxonomy" id="1265738"/>
    <lineage>
        <taxon>Bacteria</taxon>
        <taxon>Pseudomonadati</taxon>
        <taxon>Planctomycetota</taxon>
        <taxon>Planctomycetia</taxon>
        <taxon>Pirellulales</taxon>
        <taxon>Pirellulaceae</taxon>
        <taxon>Novipirellula</taxon>
    </lineage>
</organism>
<evidence type="ECO:0000313" key="1">
    <source>
        <dbReference type="EMBL" id="EMI16415.1"/>
    </source>
</evidence>
<keyword evidence="1" id="KW-0418">Kinase</keyword>
<keyword evidence="2" id="KW-1185">Reference proteome</keyword>
<comment type="caution">
    <text evidence="1">The sequence shown here is derived from an EMBL/GenBank/DDBJ whole genome shotgun (WGS) entry which is preliminary data.</text>
</comment>
<name>M5RAL6_9BACT</name>
<dbReference type="GO" id="GO:0016301">
    <property type="term" value="F:kinase activity"/>
    <property type="evidence" value="ECO:0007669"/>
    <property type="project" value="UniProtKB-KW"/>
</dbReference>
<proteinExistence type="predicted"/>
<dbReference type="EMBL" id="ANOG01000961">
    <property type="protein sequence ID" value="EMI16415.1"/>
    <property type="molecule type" value="Genomic_DNA"/>
</dbReference>
<keyword evidence="1" id="KW-0808">Transferase</keyword>
<dbReference type="InterPro" id="IPR027417">
    <property type="entry name" value="P-loop_NTPase"/>
</dbReference>